<reference evidence="3" key="1">
    <citation type="submission" date="2020-01" db="EMBL/GenBank/DDBJ databases">
        <authorList>
            <person name="Mishra B."/>
        </authorList>
    </citation>
    <scope>NUCLEOTIDE SEQUENCE [LARGE SCALE GENOMIC DNA]</scope>
</reference>
<evidence type="ECO:0000313" key="4">
    <source>
        <dbReference type="Proteomes" id="UP000467841"/>
    </source>
</evidence>
<accession>A0A6D2JVL8</accession>
<sequence length="418" mass="49022">MDLMEDIICRIPLKSMRAVRLTCTKWNTLSKTKIFTKMHFDKTFAPKKYDESESRMIVLMEDNLYLMSDVNDSSGEQTGKLTCLDEQVKISGVFHCEGLLLCTLKDDDTKVVVWNPYLGQTRWIEARYPHVLRPRQSGMLLFDYSLGYEDKRSCRNHKLLRFIDGFIFRQWSEFSWYEIYDFESGLWTTLDVTDPYWYITGAGVYLKGNTYFCATKRNSGVDADHIICFDYTRERFGPLLPLPPLFQSTGHRVALSCVKEEKIAALWEHREEYGDMFEIWITTMVEPEKISWSKFFTFDDDSFSRDIGIHLTLGSFYIDEVKKVVMIFGKRLKRHIVCIIENEDSHDVVELVDHEVCPGEKWWESPRVCSYVPSLAQIKEPKGGQRQKQSDLEKLRYDDMMSRLSYFESKCKGPDPNC</sequence>
<dbReference type="Proteomes" id="UP000467841">
    <property type="component" value="Unassembled WGS sequence"/>
</dbReference>
<dbReference type="Pfam" id="PF00646">
    <property type="entry name" value="F-box"/>
    <property type="match status" value="1"/>
</dbReference>
<dbReference type="InterPro" id="IPR006527">
    <property type="entry name" value="F-box-assoc_dom_typ1"/>
</dbReference>
<proteinExistence type="predicted"/>
<gene>
    <name evidence="3" type="ORF">MERR_LOCUS35394</name>
</gene>
<dbReference type="Pfam" id="PF07734">
    <property type="entry name" value="FBA_1"/>
    <property type="match status" value="1"/>
</dbReference>
<evidence type="ECO:0000313" key="3">
    <source>
        <dbReference type="EMBL" id="CAA7048159.1"/>
    </source>
</evidence>
<evidence type="ECO:0000259" key="2">
    <source>
        <dbReference type="Pfam" id="PF07734"/>
    </source>
</evidence>
<dbReference type="PANTHER" id="PTHR47993">
    <property type="entry name" value="OS09G0372900 PROTEIN-RELATED"/>
    <property type="match status" value="1"/>
</dbReference>
<evidence type="ECO:0008006" key="5">
    <source>
        <dbReference type="Google" id="ProtNLM"/>
    </source>
</evidence>
<dbReference type="PANTHER" id="PTHR47993:SF37">
    <property type="entry name" value="F-BOX ASSOCIATED UBIQUITINATION EFFECTOR FAMILY PROTEIN"/>
    <property type="match status" value="1"/>
</dbReference>
<dbReference type="InterPro" id="IPR036047">
    <property type="entry name" value="F-box-like_dom_sf"/>
</dbReference>
<feature type="domain" description="F-box associated beta-propeller type 1" evidence="2">
    <location>
        <begin position="56"/>
        <end position="378"/>
    </location>
</feature>
<keyword evidence="4" id="KW-1185">Reference proteome</keyword>
<dbReference type="InterPro" id="IPR001810">
    <property type="entry name" value="F-box_dom"/>
</dbReference>
<dbReference type="InterPro" id="IPR017451">
    <property type="entry name" value="F-box-assoc_interact_dom"/>
</dbReference>
<dbReference type="SUPFAM" id="SSF50965">
    <property type="entry name" value="Galactose oxidase, central domain"/>
    <property type="match status" value="1"/>
</dbReference>
<protein>
    <recommendedName>
        <fullName evidence="5">F-box domain-containing protein</fullName>
    </recommendedName>
</protein>
<evidence type="ECO:0000259" key="1">
    <source>
        <dbReference type="Pfam" id="PF00646"/>
    </source>
</evidence>
<organism evidence="3 4">
    <name type="scientific">Microthlaspi erraticum</name>
    <dbReference type="NCBI Taxonomy" id="1685480"/>
    <lineage>
        <taxon>Eukaryota</taxon>
        <taxon>Viridiplantae</taxon>
        <taxon>Streptophyta</taxon>
        <taxon>Embryophyta</taxon>
        <taxon>Tracheophyta</taxon>
        <taxon>Spermatophyta</taxon>
        <taxon>Magnoliopsida</taxon>
        <taxon>eudicotyledons</taxon>
        <taxon>Gunneridae</taxon>
        <taxon>Pentapetalae</taxon>
        <taxon>rosids</taxon>
        <taxon>malvids</taxon>
        <taxon>Brassicales</taxon>
        <taxon>Brassicaceae</taxon>
        <taxon>Coluteocarpeae</taxon>
        <taxon>Microthlaspi</taxon>
    </lineage>
</organism>
<feature type="domain" description="F-box" evidence="1">
    <location>
        <begin position="2"/>
        <end position="36"/>
    </location>
</feature>
<dbReference type="SUPFAM" id="SSF81383">
    <property type="entry name" value="F-box domain"/>
    <property type="match status" value="1"/>
</dbReference>
<dbReference type="AlphaFoldDB" id="A0A6D2JVL8"/>
<dbReference type="InterPro" id="IPR011043">
    <property type="entry name" value="Gal_Oxase/kelch_b-propeller"/>
</dbReference>
<dbReference type="EMBL" id="CACVBM020001385">
    <property type="protein sequence ID" value="CAA7048159.1"/>
    <property type="molecule type" value="Genomic_DNA"/>
</dbReference>
<name>A0A6D2JVL8_9BRAS</name>
<comment type="caution">
    <text evidence="3">The sequence shown here is derived from an EMBL/GenBank/DDBJ whole genome shotgun (WGS) entry which is preliminary data.</text>
</comment>
<dbReference type="NCBIfam" id="TIGR01640">
    <property type="entry name" value="F_box_assoc_1"/>
    <property type="match status" value="1"/>
</dbReference>
<dbReference type="InterPro" id="IPR050233">
    <property type="entry name" value="A_thaliana_F-box"/>
</dbReference>